<dbReference type="HOGENOM" id="CLU_2651277_0_0_6"/>
<keyword evidence="2" id="KW-1185">Reference proteome</keyword>
<reference evidence="2" key="1">
    <citation type="journal article" date="2003" name="Nat. Biotechnol.">
        <title>The genome sequence of the entomopathogenic bacterium Photorhabdus luminescens.</title>
        <authorList>
            <person name="Duchaud E."/>
            <person name="Rusniok C."/>
            <person name="Frangeul L."/>
            <person name="Buchrieser C."/>
            <person name="Givaudan A."/>
            <person name="Taourit S."/>
            <person name="Bocs S."/>
            <person name="Boursaux-Eude C."/>
            <person name="Chandler M."/>
            <person name="Charles J.-F."/>
            <person name="Dassa E."/>
            <person name="Derose R."/>
            <person name="Derzelle S."/>
            <person name="Freyssinet G."/>
            <person name="Gaudriault S."/>
            <person name="Medigue C."/>
            <person name="Lanois A."/>
            <person name="Powell K."/>
            <person name="Siguier P."/>
            <person name="Vincent R."/>
            <person name="Wingate V."/>
            <person name="Zouine M."/>
            <person name="Glaser P."/>
            <person name="Boemare N."/>
            <person name="Danchin A."/>
            <person name="Kunst F."/>
        </authorList>
    </citation>
    <scope>NUCLEOTIDE SEQUENCE [LARGE SCALE GENOMIC DNA]</scope>
    <source>
        <strain evidence="2">DSM 15139 / CIP 105565 / TT01</strain>
    </source>
</reference>
<accession>Q7N2Y2</accession>
<dbReference type="KEGG" id="plu:plu2941"/>
<dbReference type="EMBL" id="BX571868">
    <property type="protein sequence ID" value="CAE15315.1"/>
    <property type="molecule type" value="Genomic_DNA"/>
</dbReference>
<sequence>MNMKAMNDYLCHHFYFIWKRMFKRYMINTLVYRGASLPEAKEAAACEIESYSRKDEYWKYIHPHDAAKESLSYWSD</sequence>
<evidence type="ECO:0000313" key="1">
    <source>
        <dbReference type="EMBL" id="CAE15315.1"/>
    </source>
</evidence>
<name>Q7N2Y2_PHOLL</name>
<organism evidence="1 2">
    <name type="scientific">Photorhabdus laumondii subsp. laumondii (strain DSM 15139 / CIP 105565 / TT01)</name>
    <name type="common">Photorhabdus luminescens subsp. laumondii</name>
    <dbReference type="NCBI Taxonomy" id="243265"/>
    <lineage>
        <taxon>Bacteria</taxon>
        <taxon>Pseudomonadati</taxon>
        <taxon>Pseudomonadota</taxon>
        <taxon>Gammaproteobacteria</taxon>
        <taxon>Enterobacterales</taxon>
        <taxon>Morganellaceae</taxon>
        <taxon>Photorhabdus</taxon>
    </lineage>
</organism>
<dbReference type="AlphaFoldDB" id="Q7N2Y2"/>
<gene>
    <name evidence="1" type="ordered locus">plu2941</name>
</gene>
<protein>
    <submittedName>
        <fullName evidence="1">Photorhabdus luminescens subsp. laumondii TTO1 complete genome segment 10/17</fullName>
    </submittedName>
</protein>
<proteinExistence type="predicted"/>
<dbReference type="Proteomes" id="UP000002514">
    <property type="component" value="Chromosome"/>
</dbReference>
<evidence type="ECO:0000313" key="2">
    <source>
        <dbReference type="Proteomes" id="UP000002514"/>
    </source>
</evidence>